<evidence type="ECO:0000256" key="8">
    <source>
        <dbReference type="ARBA" id="ARBA00023170"/>
    </source>
</evidence>
<keyword evidence="3" id="KW-0716">Sensory transduction</keyword>
<evidence type="ECO:0000256" key="5">
    <source>
        <dbReference type="ARBA" id="ARBA00022725"/>
    </source>
</evidence>
<keyword evidence="2" id="KW-1003">Cell membrane</keyword>
<evidence type="ECO:0000256" key="3">
    <source>
        <dbReference type="ARBA" id="ARBA00022606"/>
    </source>
</evidence>
<evidence type="ECO:0000256" key="9">
    <source>
        <dbReference type="ARBA" id="ARBA00023224"/>
    </source>
</evidence>
<dbReference type="InterPro" id="IPR004117">
    <property type="entry name" value="7tm6_olfct_rcpt"/>
</dbReference>
<dbReference type="PANTHER" id="PTHR21137">
    <property type="entry name" value="ODORANT RECEPTOR"/>
    <property type="match status" value="1"/>
</dbReference>
<evidence type="ECO:0000313" key="12">
    <source>
        <dbReference type="Proteomes" id="UP001353858"/>
    </source>
</evidence>
<sequence length="339" mass="39146">MFTDTKNENENVENFTAGVSLLFGSLKAIVGYYIHRDLGIYLRTLSEKQFCSNAKRYGVIETILMNKCLKHINTQTITLCVIPFFYILFANIPCIYKRITQDSGWTFPFGSFPLFDTTYSPNYEFALLYVNIVNFGVFIIFMALVATIVGVMVFLNYQCQILQNRIKKCSHHSFENNVFNRLYLENNLKDCARQLTSIMEISRKFKNLFSFLLLVDFIGLSVIIALCLLVGITIKLYDLKSAQLFTMLFAAIYTEFLTTYWGSELVKEYLAIGDCYYDIDFVGIDIRLQRSLRFMIQQTQKPIQFSVGGFSPLTMRTFLLVLKGSYSGFTLLYNLNKVK</sequence>
<evidence type="ECO:0000256" key="1">
    <source>
        <dbReference type="ARBA" id="ARBA00004651"/>
    </source>
</evidence>
<proteinExistence type="predicted"/>
<evidence type="ECO:0000256" key="2">
    <source>
        <dbReference type="ARBA" id="ARBA00022475"/>
    </source>
</evidence>
<accession>A0AAN7ST06</accession>
<name>A0AAN7ST06_9COLE</name>
<evidence type="ECO:0008006" key="13">
    <source>
        <dbReference type="Google" id="ProtNLM"/>
    </source>
</evidence>
<comment type="subcellular location">
    <subcellularLocation>
        <location evidence="1">Cell membrane</location>
        <topology evidence="1">Multi-pass membrane protein</topology>
    </subcellularLocation>
</comment>
<gene>
    <name evidence="11" type="ORF">RN001_003371</name>
</gene>
<dbReference type="Proteomes" id="UP001353858">
    <property type="component" value="Unassembled WGS sequence"/>
</dbReference>
<dbReference type="EMBL" id="JARPUR010000001">
    <property type="protein sequence ID" value="KAK4887100.1"/>
    <property type="molecule type" value="Genomic_DNA"/>
</dbReference>
<keyword evidence="5" id="KW-0552">Olfaction</keyword>
<feature type="transmembrane region" description="Helical" evidence="10">
    <location>
        <begin position="244"/>
        <end position="262"/>
    </location>
</feature>
<keyword evidence="4 10" id="KW-0812">Transmembrane</keyword>
<feature type="transmembrane region" description="Helical" evidence="10">
    <location>
        <begin position="77"/>
        <end position="99"/>
    </location>
</feature>
<feature type="transmembrane region" description="Helical" evidence="10">
    <location>
        <begin position="15"/>
        <end position="34"/>
    </location>
</feature>
<dbReference type="Pfam" id="PF02949">
    <property type="entry name" value="7tm_6"/>
    <property type="match status" value="1"/>
</dbReference>
<keyword evidence="9" id="KW-0807">Transducer</keyword>
<keyword evidence="6 10" id="KW-1133">Transmembrane helix</keyword>
<evidence type="ECO:0000313" key="11">
    <source>
        <dbReference type="EMBL" id="KAK4887100.1"/>
    </source>
</evidence>
<keyword evidence="12" id="KW-1185">Reference proteome</keyword>
<dbReference type="GO" id="GO:0007165">
    <property type="term" value="P:signal transduction"/>
    <property type="evidence" value="ECO:0007669"/>
    <property type="project" value="UniProtKB-KW"/>
</dbReference>
<keyword evidence="8" id="KW-0675">Receptor</keyword>
<dbReference type="GO" id="GO:0004984">
    <property type="term" value="F:olfactory receptor activity"/>
    <property type="evidence" value="ECO:0007669"/>
    <property type="project" value="InterPro"/>
</dbReference>
<evidence type="ECO:0000256" key="6">
    <source>
        <dbReference type="ARBA" id="ARBA00022989"/>
    </source>
</evidence>
<evidence type="ECO:0000256" key="4">
    <source>
        <dbReference type="ARBA" id="ARBA00022692"/>
    </source>
</evidence>
<dbReference type="AlphaFoldDB" id="A0AAN7ST06"/>
<protein>
    <recommendedName>
        <fullName evidence="13">Odorant receptor</fullName>
    </recommendedName>
</protein>
<comment type="caution">
    <text evidence="11">The sequence shown here is derived from an EMBL/GenBank/DDBJ whole genome shotgun (WGS) entry which is preliminary data.</text>
</comment>
<dbReference type="GO" id="GO:0005886">
    <property type="term" value="C:plasma membrane"/>
    <property type="evidence" value="ECO:0007669"/>
    <property type="project" value="UniProtKB-SubCell"/>
</dbReference>
<organism evidence="11 12">
    <name type="scientific">Aquatica leii</name>
    <dbReference type="NCBI Taxonomy" id="1421715"/>
    <lineage>
        <taxon>Eukaryota</taxon>
        <taxon>Metazoa</taxon>
        <taxon>Ecdysozoa</taxon>
        <taxon>Arthropoda</taxon>
        <taxon>Hexapoda</taxon>
        <taxon>Insecta</taxon>
        <taxon>Pterygota</taxon>
        <taxon>Neoptera</taxon>
        <taxon>Endopterygota</taxon>
        <taxon>Coleoptera</taxon>
        <taxon>Polyphaga</taxon>
        <taxon>Elateriformia</taxon>
        <taxon>Elateroidea</taxon>
        <taxon>Lampyridae</taxon>
        <taxon>Luciolinae</taxon>
        <taxon>Aquatica</taxon>
    </lineage>
</organism>
<reference evidence="12" key="1">
    <citation type="submission" date="2023-01" db="EMBL/GenBank/DDBJ databases">
        <title>Key to firefly adult light organ development and bioluminescence: homeobox transcription factors regulate luciferase expression and transportation to peroxisome.</title>
        <authorList>
            <person name="Fu X."/>
        </authorList>
    </citation>
    <scope>NUCLEOTIDE SEQUENCE [LARGE SCALE GENOMIC DNA]</scope>
</reference>
<dbReference type="PANTHER" id="PTHR21137:SF35">
    <property type="entry name" value="ODORANT RECEPTOR 19A-RELATED"/>
    <property type="match status" value="1"/>
</dbReference>
<feature type="transmembrane region" description="Helical" evidence="10">
    <location>
        <begin position="132"/>
        <end position="157"/>
    </location>
</feature>
<keyword evidence="7 10" id="KW-0472">Membrane</keyword>
<evidence type="ECO:0000256" key="7">
    <source>
        <dbReference type="ARBA" id="ARBA00023136"/>
    </source>
</evidence>
<dbReference type="GO" id="GO:0005549">
    <property type="term" value="F:odorant binding"/>
    <property type="evidence" value="ECO:0007669"/>
    <property type="project" value="InterPro"/>
</dbReference>
<evidence type="ECO:0000256" key="10">
    <source>
        <dbReference type="SAM" id="Phobius"/>
    </source>
</evidence>
<feature type="transmembrane region" description="Helical" evidence="10">
    <location>
        <begin position="208"/>
        <end position="232"/>
    </location>
</feature>